<dbReference type="OrthoDB" id="5956163at2759"/>
<evidence type="ECO:0000313" key="8">
    <source>
        <dbReference type="Proteomes" id="UP000266841"/>
    </source>
</evidence>
<gene>
    <name evidence="7" type="ORF">THAOC_12433</name>
</gene>
<dbReference type="GO" id="GO:0034599">
    <property type="term" value="P:cellular response to oxidative stress"/>
    <property type="evidence" value="ECO:0007669"/>
    <property type="project" value="TreeGrafter"/>
</dbReference>
<proteinExistence type="inferred from homology"/>
<evidence type="ECO:0000256" key="4">
    <source>
        <dbReference type="ARBA" id="ARBA00023157"/>
    </source>
</evidence>
<evidence type="ECO:0000313" key="7">
    <source>
        <dbReference type="EMBL" id="EJK66633.1"/>
    </source>
</evidence>
<dbReference type="GO" id="GO:0004362">
    <property type="term" value="F:glutathione-disulfide reductase (NADPH) activity"/>
    <property type="evidence" value="ECO:0007669"/>
    <property type="project" value="TreeGrafter"/>
</dbReference>
<evidence type="ECO:0000259" key="6">
    <source>
        <dbReference type="Pfam" id="PF02852"/>
    </source>
</evidence>
<evidence type="ECO:0000256" key="1">
    <source>
        <dbReference type="ARBA" id="ARBA00001974"/>
    </source>
</evidence>
<feature type="non-terminal residue" evidence="7">
    <location>
        <position position="1"/>
    </location>
</feature>
<dbReference type="Pfam" id="PF02852">
    <property type="entry name" value="Pyr_redox_dim"/>
    <property type="match status" value="1"/>
</dbReference>
<dbReference type="GO" id="GO:0045454">
    <property type="term" value="P:cell redox homeostasis"/>
    <property type="evidence" value="ECO:0007669"/>
    <property type="project" value="InterPro"/>
</dbReference>
<dbReference type="GO" id="GO:0005739">
    <property type="term" value="C:mitochondrion"/>
    <property type="evidence" value="ECO:0007669"/>
    <property type="project" value="TreeGrafter"/>
</dbReference>
<dbReference type="OMA" id="CFDYVKP"/>
<dbReference type="PANTHER" id="PTHR42737">
    <property type="entry name" value="GLUTATHIONE REDUCTASE"/>
    <property type="match status" value="1"/>
</dbReference>
<dbReference type="GO" id="GO:0005829">
    <property type="term" value="C:cytosol"/>
    <property type="evidence" value="ECO:0007669"/>
    <property type="project" value="TreeGrafter"/>
</dbReference>
<keyword evidence="8" id="KW-1185">Reference proteome</keyword>
<dbReference type="EMBL" id="AGNL01014603">
    <property type="protein sequence ID" value="EJK66633.1"/>
    <property type="molecule type" value="Genomic_DNA"/>
</dbReference>
<evidence type="ECO:0000256" key="3">
    <source>
        <dbReference type="ARBA" id="ARBA00023002"/>
    </source>
</evidence>
<dbReference type="PANTHER" id="PTHR42737:SF2">
    <property type="entry name" value="GLUTATHIONE REDUCTASE"/>
    <property type="match status" value="1"/>
</dbReference>
<dbReference type="Proteomes" id="UP000266841">
    <property type="component" value="Unassembled WGS sequence"/>
</dbReference>
<accession>K0SK40</accession>
<dbReference type="GO" id="GO:0006749">
    <property type="term" value="P:glutathione metabolic process"/>
    <property type="evidence" value="ECO:0007669"/>
    <property type="project" value="TreeGrafter"/>
</dbReference>
<dbReference type="Gene3D" id="3.30.390.30">
    <property type="match status" value="1"/>
</dbReference>
<dbReference type="SUPFAM" id="SSF55424">
    <property type="entry name" value="FAD/NAD-linked reductases, dimerisation (C-terminal) domain"/>
    <property type="match status" value="1"/>
</dbReference>
<name>K0SK40_THAOC</name>
<keyword evidence="5" id="KW-0676">Redox-active center</keyword>
<reference evidence="7 8" key="1">
    <citation type="journal article" date="2012" name="Genome Biol.">
        <title>Genome and low-iron response of an oceanic diatom adapted to chronic iron limitation.</title>
        <authorList>
            <person name="Lommer M."/>
            <person name="Specht M."/>
            <person name="Roy A.S."/>
            <person name="Kraemer L."/>
            <person name="Andreson R."/>
            <person name="Gutowska M.A."/>
            <person name="Wolf J."/>
            <person name="Bergner S.V."/>
            <person name="Schilhabel M.B."/>
            <person name="Klostermeier U.C."/>
            <person name="Beiko R.G."/>
            <person name="Rosenstiel P."/>
            <person name="Hippler M."/>
            <person name="Laroche J."/>
        </authorList>
    </citation>
    <scope>NUCLEOTIDE SEQUENCE [LARGE SCALE GENOMIC DNA]</scope>
    <source>
        <strain evidence="7 8">CCMP1005</strain>
    </source>
</reference>
<evidence type="ECO:0000256" key="2">
    <source>
        <dbReference type="ARBA" id="ARBA00007532"/>
    </source>
</evidence>
<dbReference type="InterPro" id="IPR004099">
    <property type="entry name" value="Pyr_nucl-diS_OxRdtase_dimer"/>
</dbReference>
<comment type="similarity">
    <text evidence="2">Belongs to the class-I pyridine nucleotide-disulfide oxidoreductase family.</text>
</comment>
<keyword evidence="4" id="KW-1015">Disulfide bond</keyword>
<dbReference type="eggNOG" id="KOG0405">
    <property type="taxonomic scope" value="Eukaryota"/>
</dbReference>
<protein>
    <recommendedName>
        <fullName evidence="6">Pyridine nucleotide-disulphide oxidoreductase dimerisation domain-containing protein</fullName>
    </recommendedName>
</protein>
<dbReference type="InterPro" id="IPR016156">
    <property type="entry name" value="FAD/NAD-linked_Rdtase_dimer_sf"/>
</dbReference>
<feature type="domain" description="Pyridine nucleotide-disulphide oxidoreductase dimerisation" evidence="6">
    <location>
        <begin position="1"/>
        <end position="35"/>
    </location>
</feature>
<keyword evidence="3" id="KW-0560">Oxidoreductase</keyword>
<organism evidence="7 8">
    <name type="scientific">Thalassiosira oceanica</name>
    <name type="common">Marine diatom</name>
    <dbReference type="NCBI Taxonomy" id="159749"/>
    <lineage>
        <taxon>Eukaryota</taxon>
        <taxon>Sar</taxon>
        <taxon>Stramenopiles</taxon>
        <taxon>Ochrophyta</taxon>
        <taxon>Bacillariophyta</taxon>
        <taxon>Coscinodiscophyceae</taxon>
        <taxon>Thalassiosirophycidae</taxon>
        <taxon>Thalassiosirales</taxon>
        <taxon>Thalassiosiraceae</taxon>
        <taxon>Thalassiosira</taxon>
    </lineage>
</organism>
<dbReference type="AlphaFoldDB" id="K0SK40"/>
<dbReference type="GO" id="GO:0050660">
    <property type="term" value="F:flavin adenine dinucleotide binding"/>
    <property type="evidence" value="ECO:0007669"/>
    <property type="project" value="InterPro"/>
</dbReference>
<comment type="caution">
    <text evidence="7">The sequence shown here is derived from an EMBL/GenBank/DDBJ whole genome shotgun (WGS) entry which is preliminary data.</text>
</comment>
<sequence length="60" mass="6536">MMQGIGIAVKMGATKKDFDNTIGIHPTSAEELVTMRTPSYYYRGGKKVDSLEEVKEAVAA</sequence>
<evidence type="ECO:0000256" key="5">
    <source>
        <dbReference type="ARBA" id="ARBA00023284"/>
    </source>
</evidence>
<dbReference type="InterPro" id="IPR046952">
    <property type="entry name" value="GSHR/TRXR-like"/>
</dbReference>
<comment type="cofactor">
    <cofactor evidence="1">
        <name>FAD</name>
        <dbReference type="ChEBI" id="CHEBI:57692"/>
    </cofactor>
</comment>